<dbReference type="SMART" id="SM00387">
    <property type="entry name" value="HATPase_c"/>
    <property type="match status" value="1"/>
</dbReference>
<dbReference type="PROSITE" id="PS50113">
    <property type="entry name" value="PAC"/>
    <property type="match status" value="1"/>
</dbReference>
<dbReference type="Pfam" id="PF13426">
    <property type="entry name" value="PAS_9"/>
    <property type="match status" value="1"/>
</dbReference>
<dbReference type="InterPro" id="IPR036097">
    <property type="entry name" value="HisK_dim/P_sf"/>
</dbReference>
<keyword evidence="7" id="KW-0067">ATP-binding</keyword>
<feature type="domain" description="Histidine kinase" evidence="10">
    <location>
        <begin position="602"/>
        <end position="820"/>
    </location>
</feature>
<dbReference type="Pfam" id="PF00512">
    <property type="entry name" value="HisKA"/>
    <property type="match status" value="1"/>
</dbReference>
<evidence type="ECO:0000256" key="1">
    <source>
        <dbReference type="ARBA" id="ARBA00000085"/>
    </source>
</evidence>
<dbReference type="GO" id="GO:0006355">
    <property type="term" value="P:regulation of DNA-templated transcription"/>
    <property type="evidence" value="ECO:0007669"/>
    <property type="project" value="InterPro"/>
</dbReference>
<dbReference type="InterPro" id="IPR013767">
    <property type="entry name" value="PAS_fold"/>
</dbReference>
<comment type="caution">
    <text evidence="13">The sequence shown here is derived from an EMBL/GenBank/DDBJ whole genome shotgun (WGS) entry which is preliminary data.</text>
</comment>
<evidence type="ECO:0000259" key="11">
    <source>
        <dbReference type="PROSITE" id="PS50112"/>
    </source>
</evidence>
<feature type="transmembrane region" description="Helical" evidence="9">
    <location>
        <begin position="76"/>
        <end position="99"/>
    </location>
</feature>
<evidence type="ECO:0000256" key="2">
    <source>
        <dbReference type="ARBA" id="ARBA00012438"/>
    </source>
</evidence>
<dbReference type="InterPro" id="IPR000014">
    <property type="entry name" value="PAS"/>
</dbReference>
<dbReference type="InterPro" id="IPR000700">
    <property type="entry name" value="PAS-assoc_C"/>
</dbReference>
<gene>
    <name evidence="13" type="ORF">C8J24_2608</name>
</gene>
<comment type="catalytic activity">
    <reaction evidence="1">
        <text>ATP + protein L-histidine = ADP + protein N-phospho-L-histidine.</text>
        <dbReference type="EC" id="2.7.13.3"/>
    </reaction>
</comment>
<dbReference type="SUPFAM" id="SSF55785">
    <property type="entry name" value="PYP-like sensor domain (PAS domain)"/>
    <property type="match status" value="3"/>
</dbReference>
<keyword evidence="9" id="KW-0472">Membrane</keyword>
<evidence type="ECO:0000256" key="6">
    <source>
        <dbReference type="ARBA" id="ARBA00022777"/>
    </source>
</evidence>
<feature type="transmembrane region" description="Helical" evidence="9">
    <location>
        <begin position="149"/>
        <end position="169"/>
    </location>
</feature>
<dbReference type="Pfam" id="PF08447">
    <property type="entry name" value="PAS_3"/>
    <property type="match status" value="1"/>
</dbReference>
<keyword evidence="8" id="KW-0902">Two-component regulatory system</keyword>
<proteinExistence type="predicted"/>
<feature type="transmembrane region" description="Helical" evidence="9">
    <location>
        <begin position="181"/>
        <end position="199"/>
    </location>
</feature>
<dbReference type="PROSITE" id="PS50112">
    <property type="entry name" value="PAS"/>
    <property type="match status" value="2"/>
</dbReference>
<keyword evidence="4" id="KW-0808">Transferase</keyword>
<dbReference type="InterPro" id="IPR004358">
    <property type="entry name" value="Sig_transdc_His_kin-like_C"/>
</dbReference>
<evidence type="ECO:0000259" key="10">
    <source>
        <dbReference type="PROSITE" id="PS50109"/>
    </source>
</evidence>
<dbReference type="SUPFAM" id="SSF55874">
    <property type="entry name" value="ATPase domain of HSP90 chaperone/DNA topoisomerase II/histidine kinase"/>
    <property type="match status" value="1"/>
</dbReference>
<evidence type="ECO:0000256" key="9">
    <source>
        <dbReference type="SAM" id="Phobius"/>
    </source>
</evidence>
<keyword evidence="6 13" id="KW-0418">Kinase</keyword>
<dbReference type="Pfam" id="PF02518">
    <property type="entry name" value="HATPase_c"/>
    <property type="match status" value="1"/>
</dbReference>
<evidence type="ECO:0000256" key="5">
    <source>
        <dbReference type="ARBA" id="ARBA00022741"/>
    </source>
</evidence>
<dbReference type="InterPro" id="IPR013655">
    <property type="entry name" value="PAS_fold_3"/>
</dbReference>
<dbReference type="PROSITE" id="PS50109">
    <property type="entry name" value="HIS_KIN"/>
    <property type="match status" value="1"/>
</dbReference>
<dbReference type="InterPro" id="IPR035965">
    <property type="entry name" value="PAS-like_dom_sf"/>
</dbReference>
<feature type="domain" description="PAS" evidence="11">
    <location>
        <begin position="455"/>
        <end position="499"/>
    </location>
</feature>
<dbReference type="SMART" id="SM00091">
    <property type="entry name" value="PAS"/>
    <property type="match status" value="3"/>
</dbReference>
<dbReference type="InterPro" id="IPR003661">
    <property type="entry name" value="HisK_dim/P_dom"/>
</dbReference>
<feature type="transmembrane region" description="Helical" evidence="9">
    <location>
        <begin position="46"/>
        <end position="69"/>
    </location>
</feature>
<dbReference type="Proteomes" id="UP000240996">
    <property type="component" value="Unassembled WGS sequence"/>
</dbReference>
<dbReference type="InterPro" id="IPR005467">
    <property type="entry name" value="His_kinase_dom"/>
</dbReference>
<dbReference type="CDD" id="cd00130">
    <property type="entry name" value="PAS"/>
    <property type="match status" value="2"/>
</dbReference>
<evidence type="ECO:0000256" key="8">
    <source>
        <dbReference type="ARBA" id="ARBA00023012"/>
    </source>
</evidence>
<dbReference type="SMART" id="SM00388">
    <property type="entry name" value="HisKA"/>
    <property type="match status" value="1"/>
</dbReference>
<feature type="domain" description="PAS" evidence="11">
    <location>
        <begin position="208"/>
        <end position="252"/>
    </location>
</feature>
<keyword evidence="14" id="KW-1185">Reference proteome</keyword>
<keyword evidence="3" id="KW-0597">Phosphoprotein</keyword>
<name>A0A2T4YLX3_9SPHN</name>
<dbReference type="PANTHER" id="PTHR43065">
    <property type="entry name" value="SENSOR HISTIDINE KINASE"/>
    <property type="match status" value="1"/>
</dbReference>
<evidence type="ECO:0000313" key="13">
    <source>
        <dbReference type="EMBL" id="PTM44404.1"/>
    </source>
</evidence>
<dbReference type="EMBL" id="PZZN01000003">
    <property type="protein sequence ID" value="PTM44404.1"/>
    <property type="molecule type" value="Genomic_DNA"/>
</dbReference>
<dbReference type="GO" id="GO:0005524">
    <property type="term" value="F:ATP binding"/>
    <property type="evidence" value="ECO:0007669"/>
    <property type="project" value="UniProtKB-KW"/>
</dbReference>
<dbReference type="Gene3D" id="1.10.287.130">
    <property type="match status" value="1"/>
</dbReference>
<dbReference type="PANTHER" id="PTHR43065:SF46">
    <property type="entry name" value="C4-DICARBOXYLATE TRANSPORT SENSOR PROTEIN DCTB"/>
    <property type="match status" value="1"/>
</dbReference>
<evidence type="ECO:0000256" key="3">
    <source>
        <dbReference type="ARBA" id="ARBA00022553"/>
    </source>
</evidence>
<evidence type="ECO:0000259" key="12">
    <source>
        <dbReference type="PROSITE" id="PS50113"/>
    </source>
</evidence>
<keyword evidence="9" id="KW-0812">Transmembrane</keyword>
<dbReference type="Gene3D" id="3.30.450.20">
    <property type="entry name" value="PAS domain"/>
    <property type="match status" value="3"/>
</dbReference>
<reference evidence="13 14" key="1">
    <citation type="submission" date="2018-04" db="EMBL/GenBank/DDBJ databases">
        <title>Genomic Encyclopedia of Type Strains, Phase III (KMG-III): the genomes of soil and plant-associated and newly described type strains.</title>
        <authorList>
            <person name="Whitman W."/>
        </authorList>
    </citation>
    <scope>NUCLEOTIDE SEQUENCE [LARGE SCALE GENOMIC DNA]</scope>
    <source>
        <strain evidence="13 14">NW12</strain>
    </source>
</reference>
<dbReference type="InterPro" id="IPR003594">
    <property type="entry name" value="HATPase_dom"/>
</dbReference>
<dbReference type="EC" id="2.7.13.3" evidence="2"/>
<dbReference type="InterPro" id="IPR036890">
    <property type="entry name" value="HATPase_C_sf"/>
</dbReference>
<organism evidence="13 14">
    <name type="scientific">Sphingomonas aerolata</name>
    <dbReference type="NCBI Taxonomy" id="185951"/>
    <lineage>
        <taxon>Bacteria</taxon>
        <taxon>Pseudomonadati</taxon>
        <taxon>Pseudomonadota</taxon>
        <taxon>Alphaproteobacteria</taxon>
        <taxon>Sphingomonadales</taxon>
        <taxon>Sphingomonadaceae</taxon>
        <taxon>Sphingomonas</taxon>
    </lineage>
</organism>
<accession>A0A2T4YLX3</accession>
<evidence type="ECO:0000256" key="4">
    <source>
        <dbReference type="ARBA" id="ARBA00022679"/>
    </source>
</evidence>
<dbReference type="Gene3D" id="3.30.565.10">
    <property type="entry name" value="Histidine kinase-like ATPase, C-terminal domain"/>
    <property type="match status" value="1"/>
</dbReference>
<evidence type="ECO:0000256" key="7">
    <source>
        <dbReference type="ARBA" id="ARBA00022840"/>
    </source>
</evidence>
<dbReference type="NCBIfam" id="TIGR00229">
    <property type="entry name" value="sensory_box"/>
    <property type="match status" value="2"/>
</dbReference>
<evidence type="ECO:0000313" key="14">
    <source>
        <dbReference type="Proteomes" id="UP000240996"/>
    </source>
</evidence>
<feature type="transmembrane region" description="Helical" evidence="9">
    <location>
        <begin position="111"/>
        <end position="129"/>
    </location>
</feature>
<sequence>MPLLAVPIAIGLERLFVQLVLPAGSHGIDGWLFADDVRTAFDRAMTGPGIVADLILVALPVAIGAAAANTRSYGRLAAALAGGSLVTASTALLLIPMLPALHATGWHLSSTSLPSAIGAMLLALAVLAWRSDILDEPGAWSPEWHMLRLVLPLLLVVPVLAPLVEMASIELAGVSAVWGELMTVTLNFVVVSALVTWTVRSGARHRAALSELTQALNAAPMALVDTDDRIIHWSRGCEELYGWRAHEALGRQKHVLLASCTADGSLATGCPHADGERELIERRRDGSAVHVIEQARRVEKLARAPALVLSMTDISTRLEIEAALRKSEERLALASSAHEVGVFEWEVATGALTWTAGSEQRLGLPAGSLHDYPSWAALIDPDDLAEVERTIAETVGKRAPRISFTYRLRLPNGTQRFLEGSARCFYDQAGVMIRTTGITLDITRHEEREAALRVREAQLRSILETVPDAMIVIDEAGAIRSFSAAAELIFGYSAAEAIGLNVQTLIPGEREAWQQGYLRRYPASGDRRGVGHGRLTTARRADGSSFPVELHVGEALVDGERVLTGFVRDISERIAAEERLSLVRRELMQVIRLNAVGEMAAALAHELNQPLAAIANFVTTAELLLDSGAGMDGDRLKAMLISANAQALRAGDIIHRLREFIAKRESEMRIEPVEATLREAVTLLTSGGQHADIELSFALSPDADFMLADRIQVQQVVVNLLRNAFEALATSPDGARGVLIEARLNKAALVEISICDNGPGLPDAILSRMFTPFTSSKGEGGMGFGLSICRRIVEAHGGELVGFNAPGGGACFRFTVPHVCLE</sequence>
<dbReference type="CDD" id="cd00082">
    <property type="entry name" value="HisKA"/>
    <property type="match status" value="1"/>
</dbReference>
<dbReference type="Pfam" id="PF00989">
    <property type="entry name" value="PAS"/>
    <property type="match status" value="1"/>
</dbReference>
<keyword evidence="9" id="KW-1133">Transmembrane helix</keyword>
<dbReference type="PRINTS" id="PR00344">
    <property type="entry name" value="BCTRLSENSOR"/>
</dbReference>
<protein>
    <recommendedName>
        <fullName evidence="2">histidine kinase</fullName>
        <ecNumber evidence="2">2.7.13.3</ecNumber>
    </recommendedName>
</protein>
<dbReference type="AlphaFoldDB" id="A0A2T4YLX3"/>
<dbReference type="SUPFAM" id="SSF47384">
    <property type="entry name" value="Homodimeric domain of signal transducing histidine kinase"/>
    <property type="match status" value="1"/>
</dbReference>
<dbReference type="GO" id="GO:0000155">
    <property type="term" value="F:phosphorelay sensor kinase activity"/>
    <property type="evidence" value="ECO:0007669"/>
    <property type="project" value="InterPro"/>
</dbReference>
<feature type="domain" description="PAC" evidence="12">
    <location>
        <begin position="402"/>
        <end position="454"/>
    </location>
</feature>
<keyword evidence="5" id="KW-0547">Nucleotide-binding</keyword>